<dbReference type="Proteomes" id="UP001235303">
    <property type="component" value="Unassembled WGS sequence"/>
</dbReference>
<comment type="caution">
    <text evidence="1">The sequence shown here is derived from an EMBL/GenBank/DDBJ whole genome shotgun (WGS) entry which is preliminary data.</text>
</comment>
<organism evidence="1 2">
    <name type="scientific">Roseofilum acuticapitatum BLCC-M154</name>
    <dbReference type="NCBI Taxonomy" id="3022444"/>
    <lineage>
        <taxon>Bacteria</taxon>
        <taxon>Bacillati</taxon>
        <taxon>Cyanobacteriota</taxon>
        <taxon>Cyanophyceae</taxon>
        <taxon>Desertifilales</taxon>
        <taxon>Desertifilaceae</taxon>
        <taxon>Roseofilum</taxon>
        <taxon>Roseofilum acuticapitatum</taxon>
    </lineage>
</organism>
<accession>A0ABT7AVU3</accession>
<evidence type="ECO:0000313" key="1">
    <source>
        <dbReference type="EMBL" id="MDJ1170524.1"/>
    </source>
</evidence>
<name>A0ABT7AVU3_9CYAN</name>
<proteinExistence type="predicted"/>
<sequence length="111" mass="12801">MSDNSPVDEQLLFIVDTPIGFQVQTTVSYWELITTIKHPIMEGRLEDVKETLSHPDIIHLSKSDSQVYLFYRANGDRRWVCAVTKRLNGNGFLITAYRTSAIKEGEKIWQK</sequence>
<evidence type="ECO:0000313" key="2">
    <source>
        <dbReference type="Proteomes" id="UP001235303"/>
    </source>
</evidence>
<dbReference type="RefSeq" id="WP_283754283.1">
    <property type="nucleotide sequence ID" value="NZ_JAQOSP010000091.1"/>
</dbReference>
<keyword evidence="2" id="KW-1185">Reference proteome</keyword>
<protein>
    <submittedName>
        <fullName evidence="1">DUF4258 domain-containing protein</fullName>
    </submittedName>
</protein>
<dbReference type="EMBL" id="JAQOSP010000091">
    <property type="protein sequence ID" value="MDJ1170524.1"/>
    <property type="molecule type" value="Genomic_DNA"/>
</dbReference>
<reference evidence="1 2" key="1">
    <citation type="submission" date="2023-01" db="EMBL/GenBank/DDBJ databases">
        <title>Novel diversity within Roseofilum (Cyanobacteria; Desertifilaceae) from marine benthic mats with descriptions of four novel species.</title>
        <authorList>
            <person name="Wang Y."/>
            <person name="Berthold D.E."/>
            <person name="Hu J."/>
            <person name="Lefler F.W."/>
            <person name="Laughinghouse H.D. IV."/>
        </authorList>
    </citation>
    <scope>NUCLEOTIDE SEQUENCE [LARGE SCALE GENOMIC DNA]</scope>
    <source>
        <strain evidence="1 2">BLCC-M154</strain>
    </source>
</reference>
<gene>
    <name evidence="1" type="ORF">PMG71_13905</name>
</gene>